<feature type="domain" description="NlpC/P60" evidence="5">
    <location>
        <begin position="336"/>
        <end position="466"/>
    </location>
</feature>
<organism evidence="6 7">
    <name type="scientific">Microbulbifer salipaludis</name>
    <dbReference type="NCBI Taxonomy" id="187980"/>
    <lineage>
        <taxon>Bacteria</taxon>
        <taxon>Pseudomonadati</taxon>
        <taxon>Pseudomonadota</taxon>
        <taxon>Gammaproteobacteria</taxon>
        <taxon>Cellvibrionales</taxon>
        <taxon>Microbulbiferaceae</taxon>
        <taxon>Microbulbifer</taxon>
    </lineage>
</organism>
<comment type="caution">
    <text evidence="6">The sequence shown here is derived from an EMBL/GenBank/DDBJ whole genome shotgun (WGS) entry which is preliminary data.</text>
</comment>
<dbReference type="InterPro" id="IPR039439">
    <property type="entry name" value="SH3b1_dom"/>
</dbReference>
<proteinExistence type="inferred from homology"/>
<evidence type="ECO:0000256" key="3">
    <source>
        <dbReference type="ARBA" id="ARBA00022801"/>
    </source>
</evidence>
<evidence type="ECO:0000256" key="1">
    <source>
        <dbReference type="ARBA" id="ARBA00007074"/>
    </source>
</evidence>
<evidence type="ECO:0000256" key="2">
    <source>
        <dbReference type="ARBA" id="ARBA00022670"/>
    </source>
</evidence>
<dbReference type="EMBL" id="JAEKJR010000002">
    <property type="protein sequence ID" value="MBN8431992.1"/>
    <property type="molecule type" value="Genomic_DNA"/>
</dbReference>
<dbReference type="Proteomes" id="UP000664293">
    <property type="component" value="Unassembled WGS sequence"/>
</dbReference>
<dbReference type="PIRSF" id="PIRSF019015">
    <property type="entry name" value="P60_peptidase_YkfC"/>
    <property type="match status" value="1"/>
</dbReference>
<dbReference type="InterPro" id="IPR000064">
    <property type="entry name" value="NLP_P60_dom"/>
</dbReference>
<keyword evidence="3" id="KW-0378">Hydrolase</keyword>
<comment type="similarity">
    <text evidence="1">Belongs to the peptidase C40 family.</text>
</comment>
<reference evidence="6 7" key="1">
    <citation type="submission" date="2020-12" db="EMBL/GenBank/DDBJ databases">
        <title>Oil enriched cultivation method for isolating marine PHA-producing bacteria.</title>
        <authorList>
            <person name="Zheng W."/>
            <person name="Yu S."/>
            <person name="Huang Y."/>
        </authorList>
    </citation>
    <scope>NUCLEOTIDE SEQUENCE [LARGE SCALE GENOMIC DNA]</scope>
    <source>
        <strain evidence="6 7">SN0-2</strain>
    </source>
</reference>
<accession>A0ABS3E9K0</accession>
<dbReference type="PROSITE" id="PS51935">
    <property type="entry name" value="NLPC_P60"/>
    <property type="match status" value="1"/>
</dbReference>
<dbReference type="InterPro" id="IPR027017">
    <property type="entry name" value="P60_peptidase_YkfC"/>
</dbReference>
<dbReference type="Pfam" id="PF12913">
    <property type="entry name" value="SH3_6"/>
    <property type="match status" value="1"/>
</dbReference>
<protein>
    <submittedName>
        <fullName evidence="6">SH3 domain-containing protein</fullName>
    </submittedName>
</protein>
<evidence type="ECO:0000313" key="6">
    <source>
        <dbReference type="EMBL" id="MBN8431992.1"/>
    </source>
</evidence>
<evidence type="ECO:0000313" key="7">
    <source>
        <dbReference type="Proteomes" id="UP000664293"/>
    </source>
</evidence>
<dbReference type="PROSITE" id="PS51257">
    <property type="entry name" value="PROKAR_LIPOPROTEIN"/>
    <property type="match status" value="1"/>
</dbReference>
<dbReference type="Pfam" id="PF00877">
    <property type="entry name" value="NLPC_P60"/>
    <property type="match status" value="1"/>
</dbReference>
<dbReference type="SUPFAM" id="SSF54001">
    <property type="entry name" value="Cysteine proteinases"/>
    <property type="match status" value="1"/>
</dbReference>
<keyword evidence="2" id="KW-0645">Protease</keyword>
<evidence type="ECO:0000259" key="5">
    <source>
        <dbReference type="PROSITE" id="PS51935"/>
    </source>
</evidence>
<dbReference type="Gene3D" id="3.90.1720.10">
    <property type="entry name" value="endopeptidase domain like (from Nostoc punctiforme)"/>
    <property type="match status" value="1"/>
</dbReference>
<sequence>MICKWGGAVKSQSFLRAWAFSALGLVLVACDKPHDTHSVEPQKINASVPLSFASVKFETDVPQLQERMLRPEFWQRRLSSDAARLRAEEIQTLNAKSLGSDPFLNNLDQFPSDVSGDRVIDMINQVSRPASSPRYRVDGSLFTERDYAQLDAAVQRSAVPEQVKVRWGVVVERASMRSYPTDTRVLKNAGDMDLDRFQETGVFPGQRLAILHESADGEWWFAVNYHYAAWLPKRAVAIGERGAIDRWHRQSPRLTVTGAQVRTNYNPVDPRTSEVVLDMGVSLPLLSAADVGHNVNGQNPHASYIVALPVRDAQGALAFEPTLIGRAQDVTPGLLEYRPSLVLQQAFKFLGERYGWGHDYNGRDCTGFVGEVYKSFGILMPRNSGQQGKSDFAPTKRFGPEDHAARAEAIAALRVGDLIYIPGHVMMYIGQVDGEPYVIHDVTGLSYYQTDESMYRGTLSGVSITPLSPMRLSEEKSYIDGIYAIKTII</sequence>
<dbReference type="InterPro" id="IPR038765">
    <property type="entry name" value="Papain-like_cys_pep_sf"/>
</dbReference>
<name>A0ABS3E9K0_9GAMM</name>
<gene>
    <name evidence="6" type="ORF">JF535_14160</name>
</gene>
<evidence type="ECO:0000256" key="4">
    <source>
        <dbReference type="ARBA" id="ARBA00022807"/>
    </source>
</evidence>
<keyword evidence="7" id="KW-1185">Reference proteome</keyword>
<keyword evidence="4" id="KW-0788">Thiol protease</keyword>